<comment type="similarity">
    <text evidence="1">Belongs to the CapA family.</text>
</comment>
<keyword evidence="5" id="KW-1185">Reference proteome</keyword>
<dbReference type="AlphaFoldDB" id="A0AAE3NYY7"/>
<evidence type="ECO:0000313" key="5">
    <source>
        <dbReference type="Proteomes" id="UP001220964"/>
    </source>
</evidence>
<protein>
    <submittedName>
        <fullName evidence="4">CapA family protein</fullName>
    </submittedName>
</protein>
<comment type="caution">
    <text evidence="4">The sequence shown here is derived from an EMBL/GenBank/DDBJ whole genome shotgun (WGS) entry which is preliminary data.</text>
</comment>
<evidence type="ECO:0000259" key="3">
    <source>
        <dbReference type="SMART" id="SM00854"/>
    </source>
</evidence>
<feature type="chain" id="PRO_5041952698" evidence="2">
    <location>
        <begin position="22"/>
        <end position="389"/>
    </location>
</feature>
<accession>A0AAE3NYY7</accession>
<dbReference type="InterPro" id="IPR052169">
    <property type="entry name" value="CW_Biosynth-Accessory"/>
</dbReference>
<dbReference type="Gene3D" id="3.60.21.10">
    <property type="match status" value="1"/>
</dbReference>
<dbReference type="SMART" id="SM00854">
    <property type="entry name" value="PGA_cap"/>
    <property type="match status" value="1"/>
</dbReference>
<evidence type="ECO:0000313" key="4">
    <source>
        <dbReference type="EMBL" id="MDF0603272.1"/>
    </source>
</evidence>
<dbReference type="InterPro" id="IPR019079">
    <property type="entry name" value="Capsule_synth_CapA"/>
</dbReference>
<sequence>MRLAGLVALAALLAAPVAAGAATCRPVVERVAPPVNPCTGRARVRLSAVGDVLLHRSLQAHGLASANGYREMWRYAEPYFRMADISYANLEGPVARGVNGSFTAVRDPGPRLDDNVYTGYPRFNYHPRIAGQLKAAGIDVVSTANNHAMDRGALGVDRTIDALKAAGLAYTGTIKKGAARDFVAYVASPAGAVAFIACSYDTNGISDPNRQVLLCYRDRAELLALVRREAARPDVAGVIVTPHWGGEYSHAPDANQKSLARALATAGATAVIGTHPHVVQPWEWLPGAGGTKTLVIYSTGNFVSGQLAPMNRRTGLLAMLEMCRAPSGKLAVANAGGLPMLMNRTQNGPLLTPAGSTSGPVSDTARALVARHVTQAGLTVDFRCSEQAE</sequence>
<dbReference type="SUPFAM" id="SSF56300">
    <property type="entry name" value="Metallo-dependent phosphatases"/>
    <property type="match status" value="1"/>
</dbReference>
<evidence type="ECO:0000256" key="1">
    <source>
        <dbReference type="ARBA" id="ARBA00005662"/>
    </source>
</evidence>
<gene>
    <name evidence="4" type="ORF">P1J78_21260</name>
</gene>
<feature type="signal peptide" evidence="2">
    <location>
        <begin position="1"/>
        <end position="21"/>
    </location>
</feature>
<dbReference type="Proteomes" id="UP001220964">
    <property type="component" value="Unassembled WGS sequence"/>
</dbReference>
<evidence type="ECO:0000256" key="2">
    <source>
        <dbReference type="SAM" id="SignalP"/>
    </source>
</evidence>
<dbReference type="RefSeq" id="WP_275569395.1">
    <property type="nucleotide sequence ID" value="NZ_JARGYC010000084.1"/>
</dbReference>
<proteinExistence type="inferred from homology"/>
<reference evidence="4" key="1">
    <citation type="submission" date="2023-03" db="EMBL/GenBank/DDBJ databases">
        <title>Multiphase analysis and comparison of six strains from genera Psychromarinibacter, Lutimaribacter, and Maritimibacter, including a novel species: Psychromarinibacter sediminicola sp. nov.</title>
        <authorList>
            <person name="Wang Y.-H."/>
            <person name="Ye M.-Q."/>
            <person name="Du Z.-J."/>
        </authorList>
    </citation>
    <scope>NUCLEOTIDE SEQUENCE</scope>
    <source>
        <strain evidence="4">C21-152</strain>
    </source>
</reference>
<dbReference type="InterPro" id="IPR029052">
    <property type="entry name" value="Metallo-depent_PP-like"/>
</dbReference>
<feature type="domain" description="Capsule synthesis protein CapA" evidence="3">
    <location>
        <begin position="45"/>
        <end position="306"/>
    </location>
</feature>
<organism evidence="4 5">
    <name type="scientific">Psychromarinibacter sediminicola</name>
    <dbReference type="NCBI Taxonomy" id="3033385"/>
    <lineage>
        <taxon>Bacteria</taxon>
        <taxon>Pseudomonadati</taxon>
        <taxon>Pseudomonadota</taxon>
        <taxon>Alphaproteobacteria</taxon>
        <taxon>Rhodobacterales</taxon>
        <taxon>Paracoccaceae</taxon>
        <taxon>Psychromarinibacter</taxon>
    </lineage>
</organism>
<dbReference type="CDD" id="cd07381">
    <property type="entry name" value="MPP_CapA"/>
    <property type="match status" value="1"/>
</dbReference>
<name>A0AAE3NYY7_9RHOB</name>
<dbReference type="PANTHER" id="PTHR33393:SF13">
    <property type="entry name" value="PGA BIOSYNTHESIS PROTEIN CAPA"/>
    <property type="match status" value="1"/>
</dbReference>
<dbReference type="EMBL" id="JARGYC010000084">
    <property type="protein sequence ID" value="MDF0603272.1"/>
    <property type="molecule type" value="Genomic_DNA"/>
</dbReference>
<dbReference type="Pfam" id="PF09587">
    <property type="entry name" value="PGA_cap"/>
    <property type="match status" value="1"/>
</dbReference>
<keyword evidence="2" id="KW-0732">Signal</keyword>
<dbReference type="PANTHER" id="PTHR33393">
    <property type="entry name" value="POLYGLUTAMINE SYNTHESIS ACCESSORY PROTEIN RV0574C-RELATED"/>
    <property type="match status" value="1"/>
</dbReference>